<dbReference type="FunFam" id="2.160.20.60:FF:000002">
    <property type="entry name" value="Glutamate synthase, large subunit"/>
    <property type="match status" value="1"/>
</dbReference>
<evidence type="ECO:0000256" key="15">
    <source>
        <dbReference type="ARBA" id="ARBA00023002"/>
    </source>
</evidence>
<proteinExistence type="inferred from homology"/>
<dbReference type="InterPro" id="IPR050711">
    <property type="entry name" value="ET-N_metabolism_enzyme"/>
</dbReference>
<comment type="function">
    <text evidence="22">Catalyzes the conversion of L-glutamine and 2-oxoglutarate into two molecules of L-glutamate.</text>
</comment>
<dbReference type="FunFam" id="3.20.20.70:FF:000061">
    <property type="entry name" value="Glutamate synthase large subunit"/>
    <property type="match status" value="1"/>
</dbReference>
<keyword evidence="15" id="KW-0560">Oxidoreductase</keyword>
<dbReference type="EC" id="1.4.1.13" evidence="7"/>
<dbReference type="eggNOG" id="COG0070">
    <property type="taxonomic scope" value="Bacteria"/>
</dbReference>
<dbReference type="GO" id="GO:0006537">
    <property type="term" value="P:glutamate biosynthetic process"/>
    <property type="evidence" value="ECO:0007669"/>
    <property type="project" value="UniProtKB-KW"/>
</dbReference>
<keyword evidence="17" id="KW-0411">Iron-sulfur</keyword>
<evidence type="ECO:0000256" key="21">
    <source>
        <dbReference type="ARBA" id="ARBA00048151"/>
    </source>
</evidence>
<keyword evidence="8" id="KW-0028">Amino-acid biosynthesis</keyword>
<dbReference type="InterPro" id="IPR002489">
    <property type="entry name" value="Glu_synth_asu_C"/>
</dbReference>
<dbReference type="eggNOG" id="COG0069">
    <property type="taxonomic scope" value="Bacteria"/>
</dbReference>
<dbReference type="GO" id="GO:0046872">
    <property type="term" value="F:metal ion binding"/>
    <property type="evidence" value="ECO:0007669"/>
    <property type="project" value="UniProtKB-KW"/>
</dbReference>
<dbReference type="PATRIC" id="fig|1341679.3.peg.1888"/>
<evidence type="ECO:0000256" key="17">
    <source>
        <dbReference type="ARBA" id="ARBA00023014"/>
    </source>
</evidence>
<dbReference type="CDD" id="cd00982">
    <property type="entry name" value="gltB_C"/>
    <property type="match status" value="1"/>
</dbReference>
<evidence type="ECO:0000256" key="14">
    <source>
        <dbReference type="ARBA" id="ARBA00022962"/>
    </source>
</evidence>
<comment type="similarity">
    <text evidence="6">Belongs to the glutamate synthase family.</text>
</comment>
<accession>V2VJY2</accession>
<organism evidence="26 27">
    <name type="scientific">Acinetobacter indicus CIP 110367</name>
    <dbReference type="NCBI Taxonomy" id="1341679"/>
    <lineage>
        <taxon>Bacteria</taxon>
        <taxon>Pseudomonadati</taxon>
        <taxon>Pseudomonadota</taxon>
        <taxon>Gammaproteobacteria</taxon>
        <taxon>Moraxellales</taxon>
        <taxon>Moraxellaceae</taxon>
        <taxon>Acinetobacter</taxon>
    </lineage>
</organism>
<dbReference type="Pfam" id="PF01645">
    <property type="entry name" value="Glu_synthase"/>
    <property type="match status" value="1"/>
</dbReference>
<evidence type="ECO:0000256" key="11">
    <source>
        <dbReference type="ARBA" id="ARBA00022723"/>
    </source>
</evidence>
<dbReference type="CDD" id="cd02808">
    <property type="entry name" value="GltS_FMN"/>
    <property type="match status" value="1"/>
</dbReference>
<keyword evidence="11" id="KW-0479">Metal-binding</keyword>
<evidence type="ECO:0000256" key="13">
    <source>
        <dbReference type="ARBA" id="ARBA00022857"/>
    </source>
</evidence>
<evidence type="ECO:0000256" key="2">
    <source>
        <dbReference type="ARBA" id="ARBA00001927"/>
    </source>
</evidence>
<evidence type="ECO:0000256" key="8">
    <source>
        <dbReference type="ARBA" id="ARBA00022605"/>
    </source>
</evidence>
<comment type="cofactor">
    <cofactor evidence="3">
        <name>FAD</name>
        <dbReference type="ChEBI" id="CHEBI:57692"/>
    </cofactor>
</comment>
<comment type="pathway">
    <text evidence="4">Energy metabolism; nitrogen metabolism.</text>
</comment>
<dbReference type="Gene3D" id="3.20.20.70">
    <property type="entry name" value="Aldolase class I"/>
    <property type="match status" value="2"/>
</dbReference>
<evidence type="ECO:0000256" key="5">
    <source>
        <dbReference type="ARBA" id="ARBA00004909"/>
    </source>
</evidence>
<keyword evidence="9" id="KW-0285">Flavoprotein</keyword>
<evidence type="ECO:0000256" key="22">
    <source>
        <dbReference type="ARBA" id="ARBA00053198"/>
    </source>
</evidence>
<evidence type="ECO:0000256" key="4">
    <source>
        <dbReference type="ARBA" id="ARBA00004802"/>
    </source>
</evidence>
<keyword evidence="16" id="KW-0408">Iron</keyword>
<comment type="cofactor">
    <cofactor evidence="2">
        <name>[3Fe-4S] cluster</name>
        <dbReference type="ChEBI" id="CHEBI:21137"/>
    </cofactor>
</comment>
<comment type="pathway">
    <text evidence="5">Nitrogen metabolism.</text>
</comment>
<evidence type="ECO:0000313" key="26">
    <source>
        <dbReference type="EMBL" id="ESK47914.1"/>
    </source>
</evidence>
<evidence type="ECO:0000256" key="23">
    <source>
        <dbReference type="ARBA" id="ARBA00072108"/>
    </source>
</evidence>
<dbReference type="Pfam" id="PF00310">
    <property type="entry name" value="GATase_2"/>
    <property type="match status" value="1"/>
</dbReference>
<evidence type="ECO:0000256" key="7">
    <source>
        <dbReference type="ARBA" id="ARBA00012079"/>
    </source>
</evidence>
<sequence length="1526" mass="166383">MLNMDLKLSQSDQVAKESRLLMPSKGALKEGYAMHMPSPNTVAPAQGLYQPDEFKDNCGFGLIAHMQGDASHDLVKTAIHSLSCMTHRGGIAADGKTGDGCGLLLAMPKQFFREEAKRLSDITLSEVFAVGTIFLSLDPALAAHAKQTLTKEIEAEGCKVIAWRVVPTNNDALGSIAMQSLPAFEQVIVNCPIGVTEVEFNRKLFLARRRAEQQLSNDPYFYVTTLCSTVISYKGLMMPAAIADFYTDLADERLASHIVVFHQRFSTNTLPRWPLAQPFRYLAHNGEINTITANRNWALARTPKFENPLLPGLTELNPIVNRTGSDSSSLDNMLEILVGGGMDLFRALRMLVPPAWQNVETLDADLRAFYEFNSKHMEAWDGPAGLVIQDGRHAICMLDRNGLRPARWVITKNGYITLASEIGVWGYEPEDVVSKGRVGPGQILVVDTMTGKVLDTSDVNQHLKKMRPYREWLRENSVRVQGSPELEEYLCDQGLKGDGLKAAQKMFMVTFEERDQLLRPIAESGQEAVGSMGDDTPMAVLSRQVRHVSDYFRQQFAQVTNPPIDPLRESIVMSLETCLGREQNVFEQGPEHADRLIISSPVLSNSKMHQIRTLGRKGYEIADIDLNYAETEGLEAAITRICEQSAQAIRDGKTLLVLSDKKIREGYLPANAVMVTGAVHHHLINTGLRTDANLIVETGFARDPHQFAVLLGFGATAIYPYLAYDVINDLVTKGELLGDPVYAQSNFRKGIEKGLLKVLSKMGISTVASYRGGQLFEAVGLSAEVVNTCFSGVPSRIQGATFVDLENDQKKLADTAWKARKPIDQGGLLKFVFGKEYHAFNPDVINSLHKAVRSGNYADFKEYAEIVNNRPIATIRDLFKLKTDNSIPLEQVESVEEILPRFDSAGMSLGALSPEAHEAIAIAMNTIGGRSNSGEGGEDPARYGTIRNSKIKQIASGRFGVTPAYLTSAEVLQIKVAQGAKPGEGGQLPGGKVNGLIARLRYSVPGVTLISPPPHHDIYSIEDLSQLIFDLKQVNPQAMVSVKLVSEPGVGTIAAGVAKAYADFITISGYDGGTAASPLSSIHHAGSPWELGLSEAHQALRVNDLRGKVRVQTDGGLKTGLDVVKAAILGAESFGFGSTPMIALGCKYLRICHLNNCATGVATQQDHLRQEHYIGEPQMLINFFTFIAEETREWLAALGVSSLKDLIGRTDLLEILPGETDKHAHLDLSALLESHPAAEGKAQYCEVQGNEPFDKGVLAEQMVSEMLPAIEAGTGGEFNYSIGNCDRSIGARISGEIARRYGNLGMEAHPVKMNLTGTAGQSLGVWNAGGLHIKLEGDANDYVGKGMAGGRLSIFPPKGSPFQTQNTAIIGNTCLYGATGGKLFAAGTAGERFAVRNSGAFAVIEGAGDHCCEYMTGGIVTVLGKVGHNFGAGMTGGFAYVLDLDNDFVDHYNHELIELNRISTESMEEHKEFLSRILDEHIQETGSAWAYKIRHEFDYYSRKFWLVKPKAANLLTLLKTTQADPQ</sequence>
<dbReference type="GO" id="GO:0004355">
    <property type="term" value="F:glutamate synthase (NADPH) activity"/>
    <property type="evidence" value="ECO:0007669"/>
    <property type="project" value="UniProtKB-EC"/>
</dbReference>
<keyword evidence="18" id="KW-0314">Glutamate biosynthesis</keyword>
<dbReference type="PANTHER" id="PTHR11938:SF148">
    <property type="entry name" value="GLUTAMATE SYNTHASE [NADPH] LARGE CHAIN"/>
    <property type="match status" value="1"/>
</dbReference>
<dbReference type="CDD" id="cd00713">
    <property type="entry name" value="GltS"/>
    <property type="match status" value="1"/>
</dbReference>
<dbReference type="GO" id="GO:0051538">
    <property type="term" value="F:3 iron, 4 sulfur cluster binding"/>
    <property type="evidence" value="ECO:0007669"/>
    <property type="project" value="UniProtKB-KW"/>
</dbReference>
<dbReference type="Gene3D" id="2.160.20.60">
    <property type="entry name" value="Glutamate synthase, alpha subunit, C-terminal domain"/>
    <property type="match status" value="1"/>
</dbReference>
<gene>
    <name evidence="26" type="ORF">P253_01937</name>
</gene>
<keyword evidence="27" id="KW-1185">Reference proteome</keyword>
<dbReference type="EMBL" id="AYET01000004">
    <property type="protein sequence ID" value="ESK47914.1"/>
    <property type="molecule type" value="Genomic_DNA"/>
</dbReference>
<dbReference type="eggNOG" id="COG0067">
    <property type="taxonomic scope" value="Bacteria"/>
</dbReference>
<evidence type="ECO:0000256" key="24">
    <source>
        <dbReference type="ARBA" id="ARBA00079921"/>
    </source>
</evidence>
<dbReference type="SUPFAM" id="SSF69336">
    <property type="entry name" value="Alpha subunit of glutamate synthase, C-terminal domain"/>
    <property type="match status" value="1"/>
</dbReference>
<dbReference type="FunFam" id="3.20.20.70:FF:000109">
    <property type="entry name" value="Glutamate synthase, large subunit"/>
    <property type="match status" value="1"/>
</dbReference>
<dbReference type="GO" id="GO:0019676">
    <property type="term" value="P:ammonia assimilation cycle"/>
    <property type="evidence" value="ECO:0007669"/>
    <property type="project" value="TreeGrafter"/>
</dbReference>
<dbReference type="FunFam" id="3.60.20.10:FF:000001">
    <property type="entry name" value="Glutamate synthase, large subunit"/>
    <property type="match status" value="1"/>
</dbReference>
<dbReference type="SUPFAM" id="SSF51395">
    <property type="entry name" value="FMN-linked oxidoreductases"/>
    <property type="match status" value="1"/>
</dbReference>
<keyword evidence="13" id="KW-0521">NADP</keyword>
<dbReference type="NCBIfam" id="NF008730">
    <property type="entry name" value="PRK11750.1"/>
    <property type="match status" value="1"/>
</dbReference>
<dbReference type="PANTHER" id="PTHR11938">
    <property type="entry name" value="FAD NADPH DEHYDROGENASE/OXIDOREDUCTASE"/>
    <property type="match status" value="1"/>
</dbReference>
<keyword evidence="19" id="KW-0003">3Fe-4S</keyword>
<evidence type="ECO:0000256" key="18">
    <source>
        <dbReference type="ARBA" id="ARBA00023164"/>
    </source>
</evidence>
<comment type="caution">
    <text evidence="26">The sequence shown here is derived from an EMBL/GenBank/DDBJ whole genome shotgun (WGS) entry which is preliminary data.</text>
</comment>
<evidence type="ECO:0000313" key="27">
    <source>
        <dbReference type="Proteomes" id="UP000018415"/>
    </source>
</evidence>
<dbReference type="InterPro" id="IPR017932">
    <property type="entry name" value="GATase_2_dom"/>
</dbReference>
<dbReference type="HOGENOM" id="CLU_000422_8_2_6"/>
<dbReference type="InterPro" id="IPR006982">
    <property type="entry name" value="Glu_synth_centr_N"/>
</dbReference>
<dbReference type="InterPro" id="IPR013785">
    <property type="entry name" value="Aldolase_TIM"/>
</dbReference>
<protein>
    <recommendedName>
        <fullName evidence="23">Glutamate synthase [NADPH] large chain</fullName>
        <ecNumber evidence="7">1.4.1.13</ecNumber>
    </recommendedName>
    <alternativeName>
        <fullName evidence="24">Glutamate synthase subunit alpha</fullName>
    </alternativeName>
</protein>
<dbReference type="Gene3D" id="3.60.20.10">
    <property type="entry name" value="Glutamine Phosphoribosylpyrophosphate, subunit 1, domain 1"/>
    <property type="match status" value="1"/>
</dbReference>
<evidence type="ECO:0000256" key="10">
    <source>
        <dbReference type="ARBA" id="ARBA00022643"/>
    </source>
</evidence>
<comment type="pathway">
    <text evidence="20">Amino-acid biosynthesis; L-glutamate biosynthesis via GLT pathway; L-glutamate from 2-oxoglutarate and L-glutamine (NADP(+) route): step 1/1.</text>
</comment>
<dbReference type="SUPFAM" id="SSF56235">
    <property type="entry name" value="N-terminal nucleophile aminohydrolases (Ntn hydrolases)"/>
    <property type="match status" value="1"/>
</dbReference>
<evidence type="ECO:0000256" key="6">
    <source>
        <dbReference type="ARBA" id="ARBA00009716"/>
    </source>
</evidence>
<dbReference type="InterPro" id="IPR029055">
    <property type="entry name" value="Ntn_hydrolases_N"/>
</dbReference>
<dbReference type="Pfam" id="PF04898">
    <property type="entry name" value="Glu_syn_central"/>
    <property type="match status" value="1"/>
</dbReference>
<keyword evidence="14" id="KW-0315">Glutamine amidotransferase</keyword>
<comment type="catalytic activity">
    <reaction evidence="21">
        <text>2 L-glutamate + NADP(+) = L-glutamine + 2-oxoglutarate + NADPH + H(+)</text>
        <dbReference type="Rhea" id="RHEA:15501"/>
        <dbReference type="ChEBI" id="CHEBI:15378"/>
        <dbReference type="ChEBI" id="CHEBI:16810"/>
        <dbReference type="ChEBI" id="CHEBI:29985"/>
        <dbReference type="ChEBI" id="CHEBI:57783"/>
        <dbReference type="ChEBI" id="CHEBI:58349"/>
        <dbReference type="ChEBI" id="CHEBI:58359"/>
        <dbReference type="EC" id="1.4.1.13"/>
    </reaction>
</comment>
<keyword evidence="10" id="KW-0288">FMN</keyword>
<evidence type="ECO:0000256" key="20">
    <source>
        <dbReference type="ARBA" id="ARBA00037898"/>
    </source>
</evidence>
<dbReference type="InterPro" id="IPR036485">
    <property type="entry name" value="Glu_synth_asu_C_sf"/>
</dbReference>
<keyword evidence="12" id="KW-0274">FAD</keyword>
<dbReference type="PROSITE" id="PS51278">
    <property type="entry name" value="GATASE_TYPE_2"/>
    <property type="match status" value="1"/>
</dbReference>
<dbReference type="Pfam" id="PF01493">
    <property type="entry name" value="GXGXG"/>
    <property type="match status" value="1"/>
</dbReference>
<evidence type="ECO:0000256" key="12">
    <source>
        <dbReference type="ARBA" id="ARBA00022827"/>
    </source>
</evidence>
<name>V2VJY2_9GAMM</name>
<evidence type="ECO:0000256" key="9">
    <source>
        <dbReference type="ARBA" id="ARBA00022630"/>
    </source>
</evidence>
<dbReference type="Proteomes" id="UP000018415">
    <property type="component" value="Unassembled WGS sequence"/>
</dbReference>
<dbReference type="InterPro" id="IPR002932">
    <property type="entry name" value="Glu_synthdom"/>
</dbReference>
<evidence type="ECO:0000256" key="3">
    <source>
        <dbReference type="ARBA" id="ARBA00001974"/>
    </source>
</evidence>
<evidence type="ECO:0000256" key="16">
    <source>
        <dbReference type="ARBA" id="ARBA00023004"/>
    </source>
</evidence>
<evidence type="ECO:0000259" key="25">
    <source>
        <dbReference type="PROSITE" id="PS51278"/>
    </source>
</evidence>
<comment type="cofactor">
    <cofactor evidence="1">
        <name>FMN</name>
        <dbReference type="ChEBI" id="CHEBI:58210"/>
    </cofactor>
</comment>
<reference evidence="26 27" key="1">
    <citation type="submission" date="2013-10" db="EMBL/GenBank/DDBJ databases">
        <title>The Genome Sequence of Acinetobacter indicus CIP 110367.</title>
        <authorList>
            <consortium name="The Broad Institute Genomics Platform"/>
            <consortium name="The Broad Institute Genome Sequencing Center for Infectious Disease"/>
            <person name="Cerqueira G."/>
            <person name="Feldgarden M."/>
            <person name="Courvalin P."/>
            <person name="Grillot-Courvalin C."/>
            <person name="Clermont D."/>
            <person name="Rocha E."/>
            <person name="Yoon E.-J."/>
            <person name="Nemec A."/>
            <person name="Young S.K."/>
            <person name="Zeng Q."/>
            <person name="Gargeya S."/>
            <person name="Fitzgerald M."/>
            <person name="Abouelleil A."/>
            <person name="Alvarado L."/>
            <person name="Berlin A.M."/>
            <person name="Chapman S.B."/>
            <person name="Gainer-Dewar J."/>
            <person name="Goldberg J."/>
            <person name="Gnerre S."/>
            <person name="Griggs A."/>
            <person name="Gujja S."/>
            <person name="Hansen M."/>
            <person name="Howarth C."/>
            <person name="Imamovic A."/>
            <person name="Ireland A."/>
            <person name="Larimer J."/>
            <person name="McCowan C."/>
            <person name="Murphy C."/>
            <person name="Pearson M."/>
            <person name="Poon T.W."/>
            <person name="Priest M."/>
            <person name="Roberts A."/>
            <person name="Saif S."/>
            <person name="Shea T."/>
            <person name="Sykes S."/>
            <person name="Wortman J."/>
            <person name="Nusbaum C."/>
            <person name="Birren B."/>
        </authorList>
    </citation>
    <scope>NUCLEOTIDE SEQUENCE [LARGE SCALE GENOMIC DNA]</scope>
    <source>
        <strain evidence="26 27">CIP 110367</strain>
    </source>
</reference>
<feature type="domain" description="Glutamine amidotransferase type-2" evidence="25">
    <location>
        <begin position="58"/>
        <end position="449"/>
    </location>
</feature>
<evidence type="ECO:0000256" key="19">
    <source>
        <dbReference type="ARBA" id="ARBA00023291"/>
    </source>
</evidence>
<evidence type="ECO:0000256" key="1">
    <source>
        <dbReference type="ARBA" id="ARBA00001917"/>
    </source>
</evidence>